<feature type="region of interest" description="Disordered" evidence="1">
    <location>
        <begin position="133"/>
        <end position="171"/>
    </location>
</feature>
<feature type="compositionally biased region" description="Basic and acidic residues" evidence="1">
    <location>
        <begin position="154"/>
        <end position="164"/>
    </location>
</feature>
<feature type="compositionally biased region" description="Low complexity" evidence="1">
    <location>
        <begin position="773"/>
        <end position="783"/>
    </location>
</feature>
<dbReference type="AlphaFoldDB" id="A0A1Q9CBF4"/>
<feature type="region of interest" description="Disordered" evidence="1">
    <location>
        <begin position="60"/>
        <end position="89"/>
    </location>
</feature>
<accession>A0A1Q9CBF4</accession>
<feature type="compositionally biased region" description="Basic and acidic residues" evidence="1">
    <location>
        <begin position="70"/>
        <end position="81"/>
    </location>
</feature>
<feature type="compositionally biased region" description="Basic and acidic residues" evidence="1">
    <location>
        <begin position="457"/>
        <end position="476"/>
    </location>
</feature>
<name>A0A1Q9CBF4_SYMMI</name>
<evidence type="ECO:0000313" key="3">
    <source>
        <dbReference type="Proteomes" id="UP000186817"/>
    </source>
</evidence>
<proteinExistence type="predicted"/>
<feature type="region of interest" description="Disordered" evidence="1">
    <location>
        <begin position="347"/>
        <end position="368"/>
    </location>
</feature>
<comment type="caution">
    <text evidence="2">The sequence shown here is derived from an EMBL/GenBank/DDBJ whole genome shotgun (WGS) entry which is preliminary data.</text>
</comment>
<feature type="region of interest" description="Disordered" evidence="1">
    <location>
        <begin position="435"/>
        <end position="489"/>
    </location>
</feature>
<protein>
    <submittedName>
        <fullName evidence="2">Uncharacterized protein</fullName>
    </submittedName>
</protein>
<dbReference type="EMBL" id="LSRX01001397">
    <property type="protein sequence ID" value="OLP80246.1"/>
    <property type="molecule type" value="Genomic_DNA"/>
</dbReference>
<gene>
    <name evidence="2" type="ORF">AK812_SmicGene39361</name>
</gene>
<reference evidence="2 3" key="1">
    <citation type="submission" date="2016-02" db="EMBL/GenBank/DDBJ databases">
        <title>Genome analysis of coral dinoflagellate symbionts highlights evolutionary adaptations to a symbiotic lifestyle.</title>
        <authorList>
            <person name="Aranda M."/>
            <person name="Li Y."/>
            <person name="Liew Y.J."/>
            <person name="Baumgarten S."/>
            <person name="Simakov O."/>
            <person name="Wilson M."/>
            <person name="Piel J."/>
            <person name="Ashoor H."/>
            <person name="Bougouffa S."/>
            <person name="Bajic V.B."/>
            <person name="Ryu T."/>
            <person name="Ravasi T."/>
            <person name="Bayer T."/>
            <person name="Micklem G."/>
            <person name="Kim H."/>
            <person name="Bhak J."/>
            <person name="Lajeunesse T.C."/>
            <person name="Voolstra C.R."/>
        </authorList>
    </citation>
    <scope>NUCLEOTIDE SEQUENCE [LARGE SCALE GENOMIC DNA]</scope>
    <source>
        <strain evidence="2 3">CCMP2467</strain>
    </source>
</reference>
<sequence>MLEALVRLGISDAMMLAIASLYETPTFAVRGVINPTLDLEYADDTCRLYEADGWLKDSSKKLAQQAKPKGTAEKVNEKKSESSSGGGRGKNRPVRIWWWHRHLSRLELHVQWPLPWIAVLEQEQKPDPVALDKADRDAGKDSRAAIQAIPGSKPRPEAIRRPHPPETQSFEEDTPMTFSFVSSPYFGTGVQESIAVMGLLPLDLTLAASLATRPKAADLLRRRPFLFEKKQRGEARCSEIQFISEVMRAGKGHGGDSLRAEGGQQPEGKVEAASAGEVLEVVNDGAAPVQESIGALEATAQHAAANSAEPEGAMEDATQPAVNPFWSQRAQDEARLLAARPVTLEEAASDSTELRHTEELPAPAGNPVVFGPTTATAAVTSSVPDVTSEPLPGLRPGERQILTEMKDLMQVLMTQNQALASQNSNLQQRIDKLEDERASSQPAWRSATSGGGAQGSVEHRVIEEQVRQRDGPRHEGFGNFGQGVGDERDPWEGQDVLNLPYQQGRDPFNPGDRTFWNLPMLEGLHAPSPATRAGDWLAQIRPLLCDLSEWSQLWWARVEWEAQTLYRHWSRVPSIEKGLIQPRMSIELMHVCFRRLESRAYGMLQSAVPQTIRDELLATRSLHCVGLLFQILKVYAPGGLQERAQVLNELTNLGTAKGAADIVAALRTWSRGYARAANMGVNIPAPALLSSARNRLEIDHRPSMATVIEYMRVLQSEWEQISVSGQEFGAGQGPKLARLDNEAGPSGRGSEKGAKEQNNNKGAEQKGDKGAKGNQQDGSNSNRSGGGVSAESLEDFRSVWGRETDLINWLTESFGDWPEHLLQKALPVRCEGVPEGAQSFLALNRRSRRAIDKADSVILHLSSGKDSGFKLEGEGSKVVVVRIDEKIGRDLLNEQSYAWLHCARLEK</sequence>
<organism evidence="2 3">
    <name type="scientific">Symbiodinium microadriaticum</name>
    <name type="common">Dinoflagellate</name>
    <name type="synonym">Zooxanthella microadriatica</name>
    <dbReference type="NCBI Taxonomy" id="2951"/>
    <lineage>
        <taxon>Eukaryota</taxon>
        <taxon>Sar</taxon>
        <taxon>Alveolata</taxon>
        <taxon>Dinophyceae</taxon>
        <taxon>Suessiales</taxon>
        <taxon>Symbiodiniaceae</taxon>
        <taxon>Symbiodinium</taxon>
    </lineage>
</organism>
<evidence type="ECO:0000256" key="1">
    <source>
        <dbReference type="SAM" id="MobiDB-lite"/>
    </source>
</evidence>
<feature type="region of interest" description="Disordered" evidence="1">
    <location>
        <begin position="729"/>
        <end position="790"/>
    </location>
</feature>
<evidence type="ECO:0000313" key="2">
    <source>
        <dbReference type="EMBL" id="OLP80246.1"/>
    </source>
</evidence>
<keyword evidence="3" id="KW-1185">Reference proteome</keyword>
<feature type="compositionally biased region" description="Polar residues" evidence="1">
    <location>
        <begin position="439"/>
        <end position="448"/>
    </location>
</feature>
<dbReference type="Proteomes" id="UP000186817">
    <property type="component" value="Unassembled WGS sequence"/>
</dbReference>
<dbReference type="OrthoDB" id="411942at2759"/>
<feature type="compositionally biased region" description="Basic and acidic residues" evidence="1">
    <location>
        <begin position="133"/>
        <end position="143"/>
    </location>
</feature>